<dbReference type="AlphaFoldDB" id="A0A2D2D1A9"/>
<dbReference type="GO" id="GO:0016051">
    <property type="term" value="P:carbohydrate biosynthetic process"/>
    <property type="evidence" value="ECO:0007669"/>
    <property type="project" value="InterPro"/>
</dbReference>
<reference evidence="8" key="1">
    <citation type="submission" date="2017-10" db="EMBL/GenBank/DDBJ databases">
        <title>Completed PacBio SMRT sequence of Methylosinus trichosporium OB3b reveals presence of a third large plasmid.</title>
        <authorList>
            <person name="Charles T.C."/>
            <person name="Lynch M.D.J."/>
            <person name="Heil J.R."/>
            <person name="Cheng J."/>
        </authorList>
    </citation>
    <scope>NUCLEOTIDE SEQUENCE [LARGE SCALE GENOMIC DNA]</scope>
    <source>
        <strain evidence="8">OB3b</strain>
    </source>
</reference>
<evidence type="ECO:0000256" key="2">
    <source>
        <dbReference type="ARBA" id="ARBA00052457"/>
    </source>
</evidence>
<gene>
    <name evidence="7" type="primary">fae</name>
    <name evidence="7" type="ORF">CQW49_13480</name>
</gene>
<accession>A0A2D2D1A9</accession>
<evidence type="ECO:0000313" key="8">
    <source>
        <dbReference type="Proteomes" id="UP000230709"/>
    </source>
</evidence>
<evidence type="ECO:0000313" key="7">
    <source>
        <dbReference type="EMBL" id="ATQ68777.1"/>
    </source>
</evidence>
<evidence type="ECO:0000259" key="6">
    <source>
        <dbReference type="Pfam" id="PF08714"/>
    </source>
</evidence>
<dbReference type="STRING" id="595536.GCA_000178815_02467"/>
<dbReference type="KEGG" id="mtw:CQW49_13480"/>
<dbReference type="Pfam" id="PF08714">
    <property type="entry name" value="Fae"/>
    <property type="match status" value="1"/>
</dbReference>
<name>A0A2D2D1A9_METT3</name>
<dbReference type="NCBIfam" id="TIGR03126">
    <property type="entry name" value="one_C_fae"/>
    <property type="match status" value="1"/>
</dbReference>
<dbReference type="FunFam" id="3.30.230.60:FF:000001">
    <property type="entry name" value="5,6,7,8-tetrahydromethanopterin hydro-lyase"/>
    <property type="match status" value="1"/>
</dbReference>
<evidence type="ECO:0000256" key="5">
    <source>
        <dbReference type="ARBA" id="ARBA00072885"/>
    </source>
</evidence>
<sequence>MALINKLLVGESLVGEGNEVAHIDLLMGPRGSAAETAFANALVNNKDGFTTLLAVVAPNLPCKPNTILFNKVTIKNAKQAVQMFGPAQAGVAKAVADSVAEGVIPLAEADDIFICVGVFIHWEANDDKKIQEFNYTATKESIARAIKGEPKAAEVVEKRNEVKHPFGA</sequence>
<comment type="similarity">
    <text evidence="3">Belongs to the formaldehyde-activating enzyme family.</text>
</comment>
<dbReference type="InterPro" id="IPR037075">
    <property type="entry name" value="HCHO-activating_enzyme_sf"/>
</dbReference>
<dbReference type="EMBL" id="CP023737">
    <property type="protein sequence ID" value="ATQ68777.1"/>
    <property type="molecule type" value="Genomic_DNA"/>
</dbReference>
<keyword evidence="1" id="KW-0456">Lyase</keyword>
<dbReference type="SUPFAM" id="SSF54211">
    <property type="entry name" value="Ribosomal protein S5 domain 2-like"/>
    <property type="match status" value="1"/>
</dbReference>
<dbReference type="GO" id="GO:0016840">
    <property type="term" value="F:carbon-nitrogen lyase activity"/>
    <property type="evidence" value="ECO:0007669"/>
    <property type="project" value="InterPro"/>
</dbReference>
<dbReference type="Proteomes" id="UP000230709">
    <property type="component" value="Chromosome"/>
</dbReference>
<dbReference type="InterPro" id="IPR020568">
    <property type="entry name" value="Ribosomal_Su5_D2-typ_SF"/>
</dbReference>
<dbReference type="Gene3D" id="3.30.230.60">
    <property type="entry name" value="Formaldehyde-activating enzyme"/>
    <property type="match status" value="1"/>
</dbReference>
<keyword evidence="8" id="KW-1185">Reference proteome</keyword>
<evidence type="ECO:0000256" key="3">
    <source>
        <dbReference type="ARBA" id="ARBA00061519"/>
    </source>
</evidence>
<dbReference type="EC" id="4.2.1.147" evidence="4"/>
<organism evidence="7 8">
    <name type="scientific">Methylosinus trichosporium (strain ATCC 35070 / NCIMB 11131 / UNIQEM 75 / OB3b)</name>
    <dbReference type="NCBI Taxonomy" id="595536"/>
    <lineage>
        <taxon>Bacteria</taxon>
        <taxon>Pseudomonadati</taxon>
        <taxon>Pseudomonadota</taxon>
        <taxon>Alphaproteobacteria</taxon>
        <taxon>Hyphomicrobiales</taxon>
        <taxon>Methylocystaceae</taxon>
        <taxon>Methylosinus</taxon>
    </lineage>
</organism>
<dbReference type="RefSeq" id="WP_003608959.1">
    <property type="nucleotide sequence ID" value="NZ_ADVE02000001.1"/>
</dbReference>
<dbReference type="InterPro" id="IPR014826">
    <property type="entry name" value="HCHO-activating_enzyme"/>
</dbReference>
<feature type="domain" description="Formaldehyde-activating enzyme" evidence="6">
    <location>
        <begin position="9"/>
        <end position="166"/>
    </location>
</feature>
<comment type="catalytic activity">
    <reaction evidence="2">
        <text>5,6,7,8-tetrahydromethanopterin + formaldehyde = 5,10-methylenetetrahydromethanopterin + H2O</text>
        <dbReference type="Rhea" id="RHEA:24678"/>
        <dbReference type="ChEBI" id="CHEBI:15377"/>
        <dbReference type="ChEBI" id="CHEBI:16842"/>
        <dbReference type="ChEBI" id="CHEBI:57818"/>
        <dbReference type="ChEBI" id="CHEBI:58103"/>
        <dbReference type="EC" id="4.2.1.147"/>
    </reaction>
</comment>
<proteinExistence type="inferred from homology"/>
<evidence type="ECO:0000256" key="1">
    <source>
        <dbReference type="ARBA" id="ARBA00023239"/>
    </source>
</evidence>
<evidence type="ECO:0000256" key="4">
    <source>
        <dbReference type="ARBA" id="ARBA00067042"/>
    </source>
</evidence>
<protein>
    <recommendedName>
        <fullName evidence="5">5,6,7,8-tetrahydromethanopterin hydro-lyase</fullName>
        <ecNumber evidence="4">4.2.1.147</ecNumber>
    </recommendedName>
</protein>